<dbReference type="PANTHER" id="PTHR37042">
    <property type="entry name" value="OUTER MEMBRANE PROTEIN RV1973"/>
    <property type="match status" value="1"/>
</dbReference>
<gene>
    <name evidence="5" type="ORF">GCM10009754_55740</name>
</gene>
<keyword evidence="6" id="KW-1185">Reference proteome</keyword>
<proteinExistence type="predicted"/>
<comment type="subcellular location">
    <subcellularLocation>
        <location evidence="1">Membrane</location>
    </subcellularLocation>
</comment>
<evidence type="ECO:0000313" key="6">
    <source>
        <dbReference type="Proteomes" id="UP001501116"/>
    </source>
</evidence>
<feature type="compositionally biased region" description="Basic residues" evidence="3">
    <location>
        <begin position="1"/>
        <end position="11"/>
    </location>
</feature>
<keyword evidence="4" id="KW-1133">Transmembrane helix</keyword>
<evidence type="ECO:0000256" key="1">
    <source>
        <dbReference type="ARBA" id="ARBA00004370"/>
    </source>
</evidence>
<keyword evidence="4" id="KW-0812">Transmembrane</keyword>
<dbReference type="EMBL" id="BAAANN010000024">
    <property type="protein sequence ID" value="GAA1973660.1"/>
    <property type="molecule type" value="Genomic_DNA"/>
</dbReference>
<name>A0ABN2RRH0_9PSEU</name>
<evidence type="ECO:0000256" key="2">
    <source>
        <dbReference type="ARBA" id="ARBA00023136"/>
    </source>
</evidence>
<keyword evidence="2 4" id="KW-0472">Membrane</keyword>
<comment type="caution">
    <text evidence="5">The sequence shown here is derived from an EMBL/GenBank/DDBJ whole genome shotgun (WGS) entry which is preliminary data.</text>
</comment>
<dbReference type="RefSeq" id="WP_344425106.1">
    <property type="nucleotide sequence ID" value="NZ_BAAANN010000024.1"/>
</dbReference>
<evidence type="ECO:0000256" key="4">
    <source>
        <dbReference type="SAM" id="Phobius"/>
    </source>
</evidence>
<evidence type="ECO:0000256" key="3">
    <source>
        <dbReference type="SAM" id="MobiDB-lite"/>
    </source>
</evidence>
<organism evidence="5 6">
    <name type="scientific">Amycolatopsis minnesotensis</name>
    <dbReference type="NCBI Taxonomy" id="337894"/>
    <lineage>
        <taxon>Bacteria</taxon>
        <taxon>Bacillati</taxon>
        <taxon>Actinomycetota</taxon>
        <taxon>Actinomycetes</taxon>
        <taxon>Pseudonocardiales</taxon>
        <taxon>Pseudonocardiaceae</taxon>
        <taxon>Amycolatopsis</taxon>
    </lineage>
</organism>
<accession>A0ABN2RRH0</accession>
<feature type="transmembrane region" description="Helical" evidence="4">
    <location>
        <begin position="65"/>
        <end position="85"/>
    </location>
</feature>
<protein>
    <recommendedName>
        <fullName evidence="7">Mce-associated membrane protein</fullName>
    </recommendedName>
</protein>
<reference evidence="5 6" key="1">
    <citation type="journal article" date="2019" name="Int. J. Syst. Evol. Microbiol.">
        <title>The Global Catalogue of Microorganisms (GCM) 10K type strain sequencing project: providing services to taxonomists for standard genome sequencing and annotation.</title>
        <authorList>
            <consortium name="The Broad Institute Genomics Platform"/>
            <consortium name="The Broad Institute Genome Sequencing Center for Infectious Disease"/>
            <person name="Wu L."/>
            <person name="Ma J."/>
        </authorList>
    </citation>
    <scope>NUCLEOTIDE SEQUENCE [LARGE SCALE GENOMIC DNA]</scope>
    <source>
        <strain evidence="5 6">JCM 14545</strain>
    </source>
</reference>
<evidence type="ECO:0008006" key="7">
    <source>
        <dbReference type="Google" id="ProtNLM"/>
    </source>
</evidence>
<evidence type="ECO:0000313" key="5">
    <source>
        <dbReference type="EMBL" id="GAA1973660.1"/>
    </source>
</evidence>
<dbReference type="Proteomes" id="UP001501116">
    <property type="component" value="Unassembled WGS sequence"/>
</dbReference>
<sequence length="215" mass="23978">MTAPNRTRKRPVVAGKKTTRAPSDAERRPSPTPRPAPGDEPVTAEQSVPLPVRKKRRFAWRPRRIVAGVLVLLVLGAGGFAGWQWHRHAQLESAREAATGAARQFALDLTSYDFTRIDDNLKKVTGDSTDSFAKQYQSVANNLTQLMRQYKAVAKSTVVQAGIADATPDRAVVLLFVDQTITNTNSPQPRVERNRLQLTVLNQDDTWRLDDVQLR</sequence>
<dbReference type="PANTHER" id="PTHR37042:SF4">
    <property type="entry name" value="OUTER MEMBRANE PROTEIN RV1973"/>
    <property type="match status" value="1"/>
</dbReference>
<feature type="region of interest" description="Disordered" evidence="3">
    <location>
        <begin position="1"/>
        <end position="48"/>
    </location>
</feature>